<accession>A0AAP2GVK7</accession>
<dbReference type="InterPro" id="IPR005122">
    <property type="entry name" value="Uracil-DNA_glycosylase-like"/>
</dbReference>
<dbReference type="RefSeq" id="WP_254086230.1">
    <property type="nucleotide sequence ID" value="NZ_JAHESE010000024.1"/>
</dbReference>
<reference evidence="2 3" key="1">
    <citation type="submission" date="2021-05" db="EMBL/GenBank/DDBJ databases">
        <title>A Polyphasic approach of four new species of the genus Ohtaekwangia: Ohtaekwangia histidinii sp. nov., Ohtaekwangia cretensis sp. nov., Ohtaekwangia indiensis sp. nov., Ohtaekwangia reichenbachii sp. nov. from diverse environment.</title>
        <authorList>
            <person name="Octaviana S."/>
        </authorList>
    </citation>
    <scope>NUCLEOTIDE SEQUENCE [LARGE SCALE GENOMIC DNA]</scope>
    <source>
        <strain evidence="2 3">PWU5</strain>
    </source>
</reference>
<dbReference type="AlphaFoldDB" id="A0AAP2GVK7"/>
<evidence type="ECO:0000313" key="2">
    <source>
        <dbReference type="EMBL" id="MBT1710655.1"/>
    </source>
</evidence>
<comment type="caution">
    <text evidence="2">The sequence shown here is derived from an EMBL/GenBank/DDBJ whole genome shotgun (WGS) entry which is preliminary data.</text>
</comment>
<gene>
    <name evidence="2" type="ORF">KK062_20610</name>
</gene>
<evidence type="ECO:0000313" key="3">
    <source>
        <dbReference type="Proteomes" id="UP001319080"/>
    </source>
</evidence>
<keyword evidence="3" id="KW-1185">Reference proteome</keyword>
<dbReference type="InterPro" id="IPR032579">
    <property type="entry name" value="Phe_SMUG2-like"/>
</dbReference>
<dbReference type="EMBL" id="JAHESE010000024">
    <property type="protein sequence ID" value="MBT1710655.1"/>
    <property type="molecule type" value="Genomic_DNA"/>
</dbReference>
<protein>
    <submittedName>
        <fullName evidence="2">DUF4918 family protein</fullName>
    </submittedName>
</protein>
<dbReference type="Pfam" id="PF03167">
    <property type="entry name" value="UDG"/>
    <property type="match status" value="1"/>
</dbReference>
<dbReference type="InterPro" id="IPR036895">
    <property type="entry name" value="Uracil-DNA_glycosylase-like_sf"/>
</dbReference>
<feature type="domain" description="Uracil-DNA glycosylase-like" evidence="1">
    <location>
        <begin position="47"/>
        <end position="220"/>
    </location>
</feature>
<dbReference type="Gene3D" id="3.40.470.10">
    <property type="entry name" value="Uracil-DNA glycosylase-like domain"/>
    <property type="match status" value="1"/>
</dbReference>
<dbReference type="CDD" id="cd19375">
    <property type="entry name" value="UDG-F3-like_SMUG2"/>
    <property type="match status" value="1"/>
</dbReference>
<proteinExistence type="predicted"/>
<evidence type="ECO:0000259" key="1">
    <source>
        <dbReference type="Pfam" id="PF03167"/>
    </source>
</evidence>
<sequence length="220" mass="25580">MAFADKILTFYRSLELPNLPAGVDAMNPYQDATAYDLSEQFYRRFYSDDKPRRIIMGINPGRFGGGLTGVPFTDPLKLEQRFGIKNDLKKKVELSADFIYTMIDAYGGPKKFYSRYYINSVCPLGFVRDGKNLNYYDIRELQEAIEPFVVDSIQRQLDFGIDRKAAYCLGEGKNFAYLDKLNRQHGFFKEVVPLSHPRFIMQYKRKHIPAYVADYLKKLK</sequence>
<dbReference type="SUPFAM" id="SSF52141">
    <property type="entry name" value="Uracil-DNA glycosylase-like"/>
    <property type="match status" value="1"/>
</dbReference>
<organism evidence="2 3">
    <name type="scientific">Dawidia cretensis</name>
    <dbReference type="NCBI Taxonomy" id="2782350"/>
    <lineage>
        <taxon>Bacteria</taxon>
        <taxon>Pseudomonadati</taxon>
        <taxon>Bacteroidota</taxon>
        <taxon>Cytophagia</taxon>
        <taxon>Cytophagales</taxon>
        <taxon>Chryseotaleaceae</taxon>
        <taxon>Dawidia</taxon>
    </lineage>
</organism>
<name>A0AAP2GVK7_9BACT</name>
<dbReference type="Proteomes" id="UP001319080">
    <property type="component" value="Unassembled WGS sequence"/>
</dbReference>